<dbReference type="RefSeq" id="WP_378056548.1">
    <property type="nucleotide sequence ID" value="NZ_JBHSIS010000006.1"/>
</dbReference>
<dbReference type="Proteomes" id="UP001595859">
    <property type="component" value="Unassembled WGS sequence"/>
</dbReference>
<dbReference type="Gene3D" id="3.40.50.300">
    <property type="entry name" value="P-loop containing nucleotide triphosphate hydrolases"/>
    <property type="match status" value="3"/>
</dbReference>
<proteinExistence type="inferred from homology"/>
<dbReference type="PANTHER" id="PTHR43788:SF8">
    <property type="entry name" value="DNA-BINDING PROTEIN SMUBP-2"/>
    <property type="match status" value="1"/>
</dbReference>
<dbReference type="Pfam" id="PF13087">
    <property type="entry name" value="AAA_12"/>
    <property type="match status" value="1"/>
</dbReference>
<dbReference type="InterPro" id="IPR049468">
    <property type="entry name" value="Restrct_endonuc-II-like_dom"/>
</dbReference>
<dbReference type="InterPro" id="IPR050534">
    <property type="entry name" value="Coronavir_polyprotein_1ab"/>
</dbReference>
<name>A0ABV9RZ26_9PSEU</name>
<dbReference type="Pfam" id="PF13086">
    <property type="entry name" value="AAA_11"/>
    <property type="match status" value="2"/>
</dbReference>
<evidence type="ECO:0000313" key="10">
    <source>
        <dbReference type="EMBL" id="MFC4854618.1"/>
    </source>
</evidence>
<gene>
    <name evidence="10" type="ORF">ACFPCV_13995</name>
</gene>
<feature type="domain" description="DNA2/NAM7 helicase helicase" evidence="7">
    <location>
        <begin position="753"/>
        <end position="864"/>
    </location>
</feature>
<comment type="similarity">
    <text evidence="1">Belongs to the DNA2/NAM7 helicase family.</text>
</comment>
<evidence type="ECO:0000259" key="8">
    <source>
        <dbReference type="Pfam" id="PF13087"/>
    </source>
</evidence>
<dbReference type="PANTHER" id="PTHR43788">
    <property type="entry name" value="DNA2/NAM7 HELICASE FAMILY MEMBER"/>
    <property type="match status" value="1"/>
</dbReference>
<evidence type="ECO:0000259" key="9">
    <source>
        <dbReference type="Pfam" id="PF18741"/>
    </source>
</evidence>
<dbReference type="SUPFAM" id="SSF52540">
    <property type="entry name" value="P-loop containing nucleoside triphosphate hydrolases"/>
    <property type="match status" value="1"/>
</dbReference>
<evidence type="ECO:0000256" key="6">
    <source>
        <dbReference type="SAM" id="MobiDB-lite"/>
    </source>
</evidence>
<dbReference type="CDD" id="cd18808">
    <property type="entry name" value="SF1_C_Upf1"/>
    <property type="match status" value="1"/>
</dbReference>
<reference evidence="11" key="1">
    <citation type="journal article" date="2019" name="Int. J. Syst. Evol. Microbiol.">
        <title>The Global Catalogue of Microorganisms (GCM) 10K type strain sequencing project: providing services to taxonomists for standard genome sequencing and annotation.</title>
        <authorList>
            <consortium name="The Broad Institute Genomics Platform"/>
            <consortium name="The Broad Institute Genome Sequencing Center for Infectious Disease"/>
            <person name="Wu L."/>
            <person name="Ma J."/>
        </authorList>
    </citation>
    <scope>NUCLEOTIDE SEQUENCE [LARGE SCALE GENOMIC DNA]</scope>
    <source>
        <strain evidence="11">ZS-22-S1</strain>
    </source>
</reference>
<dbReference type="SUPFAM" id="SSF52980">
    <property type="entry name" value="Restriction endonuclease-like"/>
    <property type="match status" value="1"/>
</dbReference>
<keyword evidence="5" id="KW-0067">ATP-binding</keyword>
<dbReference type="InterPro" id="IPR041679">
    <property type="entry name" value="DNA2/NAM7-like_C"/>
</dbReference>
<keyword evidence="4" id="KW-0347">Helicase</keyword>
<feature type="compositionally biased region" description="Basic and acidic residues" evidence="6">
    <location>
        <begin position="1270"/>
        <end position="1279"/>
    </location>
</feature>
<dbReference type="Pfam" id="PF18741">
    <property type="entry name" value="MTES_1575"/>
    <property type="match status" value="1"/>
</dbReference>
<sequence length="1353" mass="150883">MEIIRNKANQWAKALIDLDYRNTLLNFQLTRSSLDLTGSDPAALGRLLNGNRTNLRALFDTEDKRRDACLRIRDVRRKATAFREEQGIDVGKIACGLIRTDPAKSAGRPTLRLRAPLLLRPVEIHAKTAAENDFTIESDRDVEINLVLLHALQREYGLDFPIDELAAKINNFLAELVDVEEQTRRAFEELSALGARHGVVLDFEPAVLMGVFNYQKLPMVQDLESALDLIAAHDLIAALAGDESAADRLLTAPGIAPVEIDKIDPDEEHLVHDANSSQHAAINAALAGRHLVVEGPPGTGKSQTIANIIAGAAARGMRVLFVAEKRAAIEAVTGRLTEVNLAELVLDLHVTAGSTKKHVANQLSASLARVNQERPVDIAQLHHQFADRRERLRRYAAELHRIREPWGLSAFDVWTELLGTSDVPETRCRFRGAVLNGLDARTAAQVGELLADFVAQEGLRVLREESPWAHADVRDTADIQRVLLELDNLAGETLHSSTNQMHRLVGQVGLPVPREIAGWQEVLALLDEVATTVAAFGPDVFGGHLDAMWFSTASISVRRAHPLPLTRRDRRALVRQVRAMSRTGLRKKADLHRALTDVRRQRDHWQHLAGPHSRPAAVVGLADMMATYERLRRQLASVALSARMNPLESKPAAEVQRTLDDLRADRDILFRLPRINQLRQWFAQLGLGDLLTELATDNVTGDQASSIFRRAWLHSLDDQFKLISAELREFTPDQHNRFVAEFQDLDRRHREHSAARVRRKVAIGARQARDDHPREAELLRKEAAKKTRHLPLRKLVERAPHVLLALRPCWAMSPLVVSQTLPAQRLFDLVIFDEASQIKPHDAITSIMRGSRLVVAGDEKQLPPSSFFDRSLAETDDDEDADLSDYESILTSLRPVVPQSQHHRLLWHYRSQDERLIAFSNNELYGGDLVTFPGAEQESPIRLEVVEGTVSPGQGGLPVEEVQRVVDLVIEHAEQRPEESLGVITLGVKHQARVEKALREALSERRDLDEFFADDAGPTHRFFVKNIETVQGDERDAIILSVGVARNAKGSVPLTAFGTLNREGTERRVNVAVTRARCRMTIVSSFPPSAVAPVSKVNGTEVLRRYLEAAAAGGDPANVGRATGYASNGFESDITARLAARGLDVYPQWGVAGYRIDLALAHPTKHGQMVLAVEADGDTYHRAASVRDRDRLRQEQLERLGWRFHRVWASAWFANPEKEADAIAESWRSAVTAHDDDRQANATRSARRVGLRTPGQEDNGAEPTAAPAEPEQRVSDRGPRPAVPRGLPIDDYSDEQLIGICWWLICDGLQLDRYERVTQAMEELGFKRRGRRILERLESAIEIAQHHADRTES</sequence>
<evidence type="ECO:0000259" key="7">
    <source>
        <dbReference type="Pfam" id="PF13086"/>
    </source>
</evidence>
<accession>A0ABV9RZ26</accession>
<evidence type="ECO:0000256" key="1">
    <source>
        <dbReference type="ARBA" id="ARBA00007913"/>
    </source>
</evidence>
<keyword evidence="11" id="KW-1185">Reference proteome</keyword>
<feature type="domain" description="DNA2/NAM7 helicase-like C-terminal" evidence="8">
    <location>
        <begin position="959"/>
        <end position="1084"/>
    </location>
</feature>
<organism evidence="10 11">
    <name type="scientific">Actinophytocola glycyrrhizae</name>
    <dbReference type="NCBI Taxonomy" id="2044873"/>
    <lineage>
        <taxon>Bacteria</taxon>
        <taxon>Bacillati</taxon>
        <taxon>Actinomycetota</taxon>
        <taxon>Actinomycetes</taxon>
        <taxon>Pseudonocardiales</taxon>
        <taxon>Pseudonocardiaceae</taxon>
    </lineage>
</organism>
<keyword evidence="2" id="KW-0547">Nucleotide-binding</keyword>
<dbReference type="InterPro" id="IPR047187">
    <property type="entry name" value="SF1_C_Upf1"/>
</dbReference>
<feature type="domain" description="Restriction endonuclease type II-like" evidence="9">
    <location>
        <begin position="1130"/>
        <end position="1224"/>
    </location>
</feature>
<dbReference type="EMBL" id="JBHSIS010000006">
    <property type="protein sequence ID" value="MFC4854618.1"/>
    <property type="molecule type" value="Genomic_DNA"/>
</dbReference>
<evidence type="ECO:0000256" key="4">
    <source>
        <dbReference type="ARBA" id="ARBA00022806"/>
    </source>
</evidence>
<evidence type="ECO:0000256" key="2">
    <source>
        <dbReference type="ARBA" id="ARBA00022741"/>
    </source>
</evidence>
<dbReference type="Gene3D" id="3.40.960.10">
    <property type="entry name" value="VSR Endonuclease"/>
    <property type="match status" value="1"/>
</dbReference>
<dbReference type="InterPro" id="IPR011335">
    <property type="entry name" value="Restrct_endonuc-II-like"/>
</dbReference>
<feature type="domain" description="DNA2/NAM7 helicase helicase" evidence="7">
    <location>
        <begin position="274"/>
        <end position="349"/>
    </location>
</feature>
<dbReference type="InterPro" id="IPR027417">
    <property type="entry name" value="P-loop_NTPase"/>
</dbReference>
<evidence type="ECO:0000313" key="11">
    <source>
        <dbReference type="Proteomes" id="UP001595859"/>
    </source>
</evidence>
<dbReference type="InterPro" id="IPR025103">
    <property type="entry name" value="DUF4011"/>
</dbReference>
<comment type="caution">
    <text evidence="10">The sequence shown here is derived from an EMBL/GenBank/DDBJ whole genome shotgun (WGS) entry which is preliminary data.</text>
</comment>
<keyword evidence="3" id="KW-0378">Hydrolase</keyword>
<evidence type="ECO:0000256" key="3">
    <source>
        <dbReference type="ARBA" id="ARBA00022801"/>
    </source>
</evidence>
<feature type="region of interest" description="Disordered" evidence="6">
    <location>
        <begin position="1234"/>
        <end position="1288"/>
    </location>
</feature>
<dbReference type="Pfam" id="PF13195">
    <property type="entry name" value="DUF4011"/>
    <property type="match status" value="1"/>
</dbReference>
<dbReference type="InterPro" id="IPR041677">
    <property type="entry name" value="DNA2/NAM7_AAA_11"/>
</dbReference>
<protein>
    <submittedName>
        <fullName evidence="10">AAA domain-containing protein</fullName>
    </submittedName>
</protein>
<evidence type="ECO:0000256" key="5">
    <source>
        <dbReference type="ARBA" id="ARBA00022840"/>
    </source>
</evidence>